<dbReference type="EMBL" id="FO681347">
    <property type="protein sequence ID" value="CCV64614.1"/>
    <property type="molecule type" value="Genomic_DNA"/>
</dbReference>
<evidence type="ECO:0000313" key="2">
    <source>
        <dbReference type="Proteomes" id="UP000032740"/>
    </source>
</evidence>
<gene>
    <name evidence="1" type="ORF">BN85410370</name>
</gene>
<dbReference type="GO" id="GO:0000287">
    <property type="term" value="F:magnesium ion binding"/>
    <property type="evidence" value="ECO:0007669"/>
    <property type="project" value="TreeGrafter"/>
</dbReference>
<dbReference type="InterPro" id="IPR036412">
    <property type="entry name" value="HAD-like_sf"/>
</dbReference>
<accession>U4KL54</accession>
<dbReference type="RefSeq" id="WP_026660993.1">
    <property type="nucleotide sequence ID" value="NC_022538.1"/>
</dbReference>
<dbReference type="AlphaFoldDB" id="U4KL54"/>
<dbReference type="NCBIfam" id="TIGR01484">
    <property type="entry name" value="HAD-SF-IIB"/>
    <property type="match status" value="1"/>
</dbReference>
<dbReference type="GO" id="GO:0016791">
    <property type="term" value="F:phosphatase activity"/>
    <property type="evidence" value="ECO:0007669"/>
    <property type="project" value="TreeGrafter"/>
</dbReference>
<dbReference type="PANTHER" id="PTHR10000:SF8">
    <property type="entry name" value="HAD SUPERFAMILY HYDROLASE-LIKE, TYPE 3"/>
    <property type="match status" value="1"/>
</dbReference>
<dbReference type="STRING" id="1318466.BN85410370"/>
<proteinExistence type="predicted"/>
<dbReference type="OrthoDB" id="399929at2"/>
<dbReference type="Gene3D" id="3.30.1240.10">
    <property type="match status" value="1"/>
</dbReference>
<dbReference type="Proteomes" id="UP000032740">
    <property type="component" value="Chromosome"/>
</dbReference>
<sequence>MHLIASDFDGTLLIDKQINPLDIEKIKEFRSKGNKFVICTGRSIDSIYDALKEFEVPFDYIIGVNGAIAIDKNYHIVYSNEFDLKTVHNINTILDTYEILGYRLSNGLSHEYIEPNNLDQEKKEINEIRGYYINAGTEENALKLAEELNKKFEGKNAQAYKNMHYVALGIKGIHKGYGVQQLADLIGFKGNIHVIGDDYNDIPMLKRFNSYGIKSGYEEAISFAKHRVNSVLEAINHIEE</sequence>
<keyword evidence="2" id="KW-1185">Reference proteome</keyword>
<dbReference type="InterPro" id="IPR023214">
    <property type="entry name" value="HAD_sf"/>
</dbReference>
<dbReference type="HOGENOM" id="CLU_044146_3_2_14"/>
<dbReference type="PANTHER" id="PTHR10000">
    <property type="entry name" value="PHOSPHOSERINE PHOSPHATASE"/>
    <property type="match status" value="1"/>
</dbReference>
<evidence type="ECO:0000313" key="1">
    <source>
        <dbReference type="EMBL" id="CCV64614.1"/>
    </source>
</evidence>
<reference evidence="1 2" key="1">
    <citation type="journal article" date="2013" name="J. Mol. Microbiol. Biotechnol.">
        <title>Analysis of the Complete Genomes of Acholeplasma brassicae , A. palmae and A. laidlawii and Their Comparison to the Obligate Parasites from ' Candidatus Phytoplasma'.</title>
        <authorList>
            <person name="Kube M."/>
            <person name="Siewert C."/>
            <person name="Migdoll A.M."/>
            <person name="Duduk B."/>
            <person name="Holz S."/>
            <person name="Rabus R."/>
            <person name="Seemuller E."/>
            <person name="Mitrovic J."/>
            <person name="Muller I."/>
            <person name="Buttner C."/>
            <person name="Reinhardt R."/>
        </authorList>
    </citation>
    <scope>NUCLEOTIDE SEQUENCE [LARGE SCALE GENOMIC DNA]</scope>
    <source>
        <strain evidence="1 2">J233</strain>
    </source>
</reference>
<dbReference type="GO" id="GO:0005829">
    <property type="term" value="C:cytosol"/>
    <property type="evidence" value="ECO:0007669"/>
    <property type="project" value="TreeGrafter"/>
</dbReference>
<keyword evidence="1" id="KW-0378">Hydrolase</keyword>
<dbReference type="KEGG" id="apal:BN85410370"/>
<dbReference type="Gene3D" id="3.40.50.1000">
    <property type="entry name" value="HAD superfamily/HAD-like"/>
    <property type="match status" value="1"/>
</dbReference>
<name>U4KL54_ALTPJ</name>
<dbReference type="Pfam" id="PF08282">
    <property type="entry name" value="Hydrolase_3"/>
    <property type="match status" value="1"/>
</dbReference>
<dbReference type="SUPFAM" id="SSF56784">
    <property type="entry name" value="HAD-like"/>
    <property type="match status" value="1"/>
</dbReference>
<organism evidence="1 2">
    <name type="scientific">Alteracholeplasma palmae (strain ATCC 49389 / J233)</name>
    <name type="common">Acholeplasma palmae</name>
    <dbReference type="NCBI Taxonomy" id="1318466"/>
    <lineage>
        <taxon>Bacteria</taxon>
        <taxon>Bacillati</taxon>
        <taxon>Mycoplasmatota</taxon>
        <taxon>Mollicutes</taxon>
        <taxon>Acholeplasmatales</taxon>
        <taxon>Acholeplasmataceae</taxon>
        <taxon>Acholeplasma</taxon>
    </lineage>
</organism>
<dbReference type="InterPro" id="IPR006379">
    <property type="entry name" value="HAD-SF_hydro_IIB"/>
</dbReference>
<protein>
    <submittedName>
        <fullName evidence="1">HAD-superfamily hydrolase, subfamily IIB</fullName>
    </submittedName>
</protein>